<keyword evidence="9" id="KW-1185">Reference proteome</keyword>
<dbReference type="GO" id="GO:0044611">
    <property type="term" value="C:nuclear pore inner ring"/>
    <property type="evidence" value="ECO:0007669"/>
    <property type="project" value="TreeGrafter"/>
</dbReference>
<evidence type="ECO:0000256" key="5">
    <source>
        <dbReference type="SAM" id="MobiDB-lite"/>
    </source>
</evidence>
<organism evidence="8 9">
    <name type="scientific">Laetiporus sulphureus 93-53</name>
    <dbReference type="NCBI Taxonomy" id="1314785"/>
    <lineage>
        <taxon>Eukaryota</taxon>
        <taxon>Fungi</taxon>
        <taxon>Dikarya</taxon>
        <taxon>Basidiomycota</taxon>
        <taxon>Agaricomycotina</taxon>
        <taxon>Agaricomycetes</taxon>
        <taxon>Polyporales</taxon>
        <taxon>Laetiporus</taxon>
    </lineage>
</organism>
<evidence type="ECO:0000256" key="2">
    <source>
        <dbReference type="ARBA" id="ARBA00007373"/>
    </source>
</evidence>
<dbReference type="EMBL" id="KV427627">
    <property type="protein sequence ID" value="KZT06007.1"/>
    <property type="molecule type" value="Genomic_DNA"/>
</dbReference>
<dbReference type="Gene3D" id="1.25.40.450">
    <property type="entry name" value="Nucleoporin, helical domain, N-terminal subdomain"/>
    <property type="match status" value="1"/>
</dbReference>
<sequence>MASTNALAASSSNPNRQSAIGGDRQSPSASKPVPVLNLPALQNASRVLLDQLNKDAQLVPDLSDLLNAPNSQSYSVFPDDFRTPYQKRKLVGIPEGLFQYYNSTKVTTHMGLMPEIERVWITIDHHLFLWDYIEGQELSSFADQQNVINHVALVKPKPGVFIDEITSLLVVCTPVSVFLLGVSANTVAGPNNRVHKEIKLYSTDMSVPFQVEMTSVIGTQEGRIFMHGVDDGFLYEFHYQEKEGWFGKRVQIINHSVGGVQSLLPRFGSSTQEDKVVSVRSDTARGILYTLTTHNVISIYRGSGDKSIQLVQVLVNLCKLAQDKAPGSPALTPQNFKIIALHPISPRESRSGVQLMALTANAARLYFAPSSYGTAVGRSAGTSNRLQLVHVRLPPTNLLHPDEQSNPSRPTASRYDMSQGAQQSTTGSYTVTALESSCYDEGLTIAARHGDLDGVDHILCLSPDLKKIASLGRPEESSPTQQNNQQTLARYGTTTSPTRPPLTENATVLTIPGRTWAMAPVPRPSASLLSASSPNVPSPVVTNELAYQFSEPRRQFIILTHVGLTYLAKKRAIDSLKDVVEEFLVENNAAPLVEFRNSFGRDQTCAMLLALASGNTFLDMGEQSSLNDISTIRPELAAVAKQAFYDFGERPMWTERVTYGTSNESGTAIFSGRRGGLALYFARLVRPFWKAKLTKPGALDLQELAVDANVLVISQKNLLALKELLDGNPQLFHSTSGDHTGVRPATASDQEAWKAEQNSVSQLISLLTRTIEAISFVLLLNDHRVGEVVKQCGPDTQALVTSMTFEELITDEKGITASRGLVSVVINQQIGQQISVCVMQRLKVDTISEILQQRCGSFCSTDDVLLYKAKENIRKAVETHNLTERQTWLGESLRLFAKGARNLEFEKLREICGDYQQLNYARGAVELPLHCAQAYDADNQGSEYWAAGCPADDSRANSWKQRLHCYELVLDSLSVFEDRAANAKQPATGALTVDDPETVRNHAYELSFDSQDEMFHSTLYDWLIKRGMADELLEMRPSYLEAHLRREPVTVEKFQLLWQFYVKDGQPLRAAEVLAALAESTEFDLSLDERIEYLTLAVGNAKSHPISAGGAYETAIAFLTDLEERLDVAQVQLELVNTLLPRASTDPQMAERVKNLSKGLLTITELYQLYAEPLDLPIVKLLVLHVSQHHDDTIVRPIWNKIFQEAIDGVEPKVAADRIVSKVVSLGQRFYPSESAFPLRHVASLLVQYSLSHKDVIPFGWAPRILVQCGVPYAEVWDILWEMYEMQVPPFNVQQNLQAISSDIAVLLTDWLEEAKRPQSAAAQKEFPVNRIDRAVDHYLSELDQSRTETKAAYENIKRQLRMYW</sequence>
<feature type="region of interest" description="Disordered" evidence="5">
    <location>
        <begin position="1"/>
        <end position="34"/>
    </location>
</feature>
<dbReference type="GO" id="GO:0000972">
    <property type="term" value="P:transcription-dependent tethering of RNA polymerase II gene DNA at nuclear periphery"/>
    <property type="evidence" value="ECO:0007669"/>
    <property type="project" value="TreeGrafter"/>
</dbReference>
<protein>
    <submittedName>
        <fullName evidence="8">Nucleoporin</fullName>
    </submittedName>
</protein>
<comment type="similarity">
    <text evidence="2">Belongs to the non-repetitive/WGA-negative nucleoporin family.</text>
</comment>
<dbReference type="Gene3D" id="1.20.120.1880">
    <property type="entry name" value="Nucleoporin, helical C-terminal domain"/>
    <property type="match status" value="1"/>
</dbReference>
<dbReference type="InterPro" id="IPR042537">
    <property type="entry name" value="Nucleoporin_Nup155_C_2"/>
</dbReference>
<dbReference type="GeneID" id="63821522"/>
<dbReference type="InterPro" id="IPR004870">
    <property type="entry name" value="Nucleoporin_Nup155"/>
</dbReference>
<feature type="compositionally biased region" description="Low complexity" evidence="5">
    <location>
        <begin position="1"/>
        <end position="15"/>
    </location>
</feature>
<feature type="domain" description="Nucleoporin Nup133/Nup155-like N-terminal" evidence="7">
    <location>
        <begin position="84"/>
        <end position="563"/>
    </location>
</feature>
<keyword evidence="4" id="KW-0539">Nucleus</keyword>
<dbReference type="GO" id="GO:0036228">
    <property type="term" value="P:protein localization to nuclear inner membrane"/>
    <property type="evidence" value="ECO:0007669"/>
    <property type="project" value="TreeGrafter"/>
</dbReference>
<evidence type="ECO:0000256" key="4">
    <source>
        <dbReference type="ARBA" id="ARBA00023242"/>
    </source>
</evidence>
<dbReference type="Gene3D" id="1.25.40.440">
    <property type="entry name" value="Nucleoporin, helical domain, central subdomain"/>
    <property type="match status" value="1"/>
</dbReference>
<dbReference type="GO" id="GO:0017056">
    <property type="term" value="F:structural constituent of nuclear pore"/>
    <property type="evidence" value="ECO:0007669"/>
    <property type="project" value="InterPro"/>
</dbReference>
<dbReference type="InterPro" id="IPR007187">
    <property type="entry name" value="Nucleoporin_Nup133/Nup155_C"/>
</dbReference>
<accession>A0A165E0F7</accession>
<dbReference type="InterPro" id="IPR042538">
    <property type="entry name" value="Nucleoporin_Nup155_C_3"/>
</dbReference>
<evidence type="ECO:0000313" key="8">
    <source>
        <dbReference type="EMBL" id="KZT06007.1"/>
    </source>
</evidence>
<dbReference type="InParanoid" id="A0A165E0F7"/>
<gene>
    <name evidence="8" type="ORF">LAESUDRAFT_654576</name>
</gene>
<evidence type="ECO:0000256" key="1">
    <source>
        <dbReference type="ARBA" id="ARBA00004123"/>
    </source>
</evidence>
<dbReference type="FunFam" id="1.25.40.440:FF:000001">
    <property type="entry name" value="Nuclear pore complex subunit"/>
    <property type="match status" value="1"/>
</dbReference>
<dbReference type="InterPro" id="IPR042533">
    <property type="entry name" value="Nucleoporin_Nup155_C_1"/>
</dbReference>
<dbReference type="PANTHER" id="PTHR10350:SF6">
    <property type="entry name" value="NUCLEAR PORE COMPLEX PROTEIN NUP155"/>
    <property type="match status" value="1"/>
</dbReference>
<dbReference type="PANTHER" id="PTHR10350">
    <property type="entry name" value="NUCLEAR PORE COMPLEX PROTEIN NUP155"/>
    <property type="match status" value="1"/>
</dbReference>
<proteinExistence type="inferred from homology"/>
<dbReference type="Gene3D" id="1.20.58.1780">
    <property type="match status" value="1"/>
</dbReference>
<dbReference type="GO" id="GO:0006606">
    <property type="term" value="P:protein import into nucleus"/>
    <property type="evidence" value="ECO:0007669"/>
    <property type="project" value="TreeGrafter"/>
</dbReference>
<reference evidence="8 9" key="1">
    <citation type="journal article" date="2016" name="Mol. Biol. Evol.">
        <title>Comparative Genomics of Early-Diverging Mushroom-Forming Fungi Provides Insights into the Origins of Lignocellulose Decay Capabilities.</title>
        <authorList>
            <person name="Nagy L.G."/>
            <person name="Riley R."/>
            <person name="Tritt A."/>
            <person name="Adam C."/>
            <person name="Daum C."/>
            <person name="Floudas D."/>
            <person name="Sun H."/>
            <person name="Yadav J.S."/>
            <person name="Pangilinan J."/>
            <person name="Larsson K.H."/>
            <person name="Matsuura K."/>
            <person name="Barry K."/>
            <person name="Labutti K."/>
            <person name="Kuo R."/>
            <person name="Ohm R.A."/>
            <person name="Bhattacharya S.S."/>
            <person name="Shirouzu T."/>
            <person name="Yoshinaga Y."/>
            <person name="Martin F.M."/>
            <person name="Grigoriev I.V."/>
            <person name="Hibbett D.S."/>
        </authorList>
    </citation>
    <scope>NUCLEOTIDE SEQUENCE [LARGE SCALE GENOMIC DNA]</scope>
    <source>
        <strain evidence="8 9">93-53</strain>
    </source>
</reference>
<dbReference type="Pfam" id="PF08801">
    <property type="entry name" value="Nucleoporin_N"/>
    <property type="match status" value="1"/>
</dbReference>
<feature type="domain" description="Nucleoporin Nup133/Nup155-like C-terminal" evidence="6">
    <location>
        <begin position="671"/>
        <end position="1346"/>
    </location>
</feature>
<dbReference type="STRING" id="1314785.A0A165E0F7"/>
<keyword evidence="3" id="KW-0813">Transport</keyword>
<comment type="subcellular location">
    <subcellularLocation>
        <location evidence="1">Nucleus</location>
    </subcellularLocation>
</comment>
<name>A0A165E0F7_9APHY</name>
<dbReference type="Pfam" id="PF03177">
    <property type="entry name" value="Nucleoporin_C"/>
    <property type="match status" value="1"/>
</dbReference>
<feature type="region of interest" description="Disordered" evidence="5">
    <location>
        <begin position="394"/>
        <end position="427"/>
    </location>
</feature>
<evidence type="ECO:0000259" key="6">
    <source>
        <dbReference type="Pfam" id="PF03177"/>
    </source>
</evidence>
<dbReference type="InterPro" id="IPR014908">
    <property type="entry name" value="Nucleoporin_Nup133/Nup155_N"/>
</dbReference>
<dbReference type="OrthoDB" id="338970at2759"/>
<dbReference type="RefSeq" id="XP_040763747.1">
    <property type="nucleotide sequence ID" value="XM_040904492.1"/>
</dbReference>
<dbReference type="GO" id="GO:0006405">
    <property type="term" value="P:RNA export from nucleus"/>
    <property type="evidence" value="ECO:0007669"/>
    <property type="project" value="TreeGrafter"/>
</dbReference>
<evidence type="ECO:0000313" key="9">
    <source>
        <dbReference type="Proteomes" id="UP000076871"/>
    </source>
</evidence>
<evidence type="ECO:0000259" key="7">
    <source>
        <dbReference type="Pfam" id="PF08801"/>
    </source>
</evidence>
<evidence type="ECO:0000256" key="3">
    <source>
        <dbReference type="ARBA" id="ARBA00022448"/>
    </source>
</evidence>
<dbReference type="FunCoup" id="A0A165E0F7">
    <property type="interactions" value="911"/>
</dbReference>
<dbReference type="Proteomes" id="UP000076871">
    <property type="component" value="Unassembled WGS sequence"/>
</dbReference>